<keyword evidence="2" id="KW-1185">Reference proteome</keyword>
<evidence type="ECO:0000313" key="2">
    <source>
        <dbReference type="Proteomes" id="UP000510869"/>
    </source>
</evidence>
<reference evidence="1 2" key="1">
    <citation type="submission" date="2020-07" db="EMBL/GenBank/DDBJ databases">
        <title>Natrinema (YPL30) sp. nov. and Haloterrigena xxxxxx (YPL8) sp. nov., isolated from a salt mine.</title>
        <authorList>
            <person name="Cui H."/>
        </authorList>
    </citation>
    <scope>NUCLEOTIDE SEQUENCE [LARGE SCALE GENOMIC DNA]</scope>
    <source>
        <strain evidence="1 2">YPL13</strain>
    </source>
</reference>
<sequence length="281" mass="32848">MSESSAAPTNEEMIEEQIDKCFDLLADIIEPRIDVESDDDVYQKIDEYFGWVEQSTRASFQDRFNTAQLYNYLRYVFLGLADEQGYREKLQREVGGEIRNEDNVVNAFRWFKTYSTVLLDEEIDISYTFALENLNEYREDEIAHPKELPSPDQQADPVLLSSLLLIWNALEGVIRTWGRILELDDDTYEERRRLLDDDHDFHIGFVDHVEGRVGYVTSFQEGEAGQSIRIEPQYVEYFPSEGDVVILKAEQQYNHADEPFSSLTPVVENNNRVRKFVESDR</sequence>
<dbReference type="AlphaFoldDB" id="A0A7D6CN12"/>
<gene>
    <name evidence="1" type="ORF">HYG81_15855</name>
</gene>
<dbReference type="KEGG" id="nay:HYG81_15855"/>
<proteinExistence type="predicted"/>
<dbReference type="EMBL" id="CP059154">
    <property type="protein sequence ID" value="QLK25538.1"/>
    <property type="molecule type" value="Genomic_DNA"/>
</dbReference>
<dbReference type="OrthoDB" id="350228at2157"/>
<organism evidence="1 2">
    <name type="scientific">Natrinema zhouii</name>
    <dbReference type="NCBI Taxonomy" id="1710539"/>
    <lineage>
        <taxon>Archaea</taxon>
        <taxon>Methanobacteriati</taxon>
        <taxon>Methanobacteriota</taxon>
        <taxon>Stenosarchaea group</taxon>
        <taxon>Halobacteria</taxon>
        <taxon>Halobacteriales</taxon>
        <taxon>Natrialbaceae</taxon>
        <taxon>Natrinema</taxon>
    </lineage>
</organism>
<evidence type="ECO:0000313" key="1">
    <source>
        <dbReference type="EMBL" id="QLK25538.1"/>
    </source>
</evidence>
<dbReference type="Proteomes" id="UP000510869">
    <property type="component" value="Chromosome"/>
</dbReference>
<accession>A0A7D6CN12</accession>
<name>A0A7D6CN12_9EURY</name>
<protein>
    <submittedName>
        <fullName evidence="1">Uncharacterized protein</fullName>
    </submittedName>
</protein>